<evidence type="ECO:0000256" key="1">
    <source>
        <dbReference type="ARBA" id="ARBA00010466"/>
    </source>
</evidence>
<dbReference type="InterPro" id="IPR036390">
    <property type="entry name" value="WH_DNA-bd_sf"/>
</dbReference>
<evidence type="ECO:0000313" key="8">
    <source>
        <dbReference type="Proteomes" id="UP001597214"/>
    </source>
</evidence>
<comment type="caution">
    <text evidence="7">The sequence shown here is derived from an EMBL/GenBank/DDBJ whole genome shotgun (WGS) entry which is preliminary data.</text>
</comment>
<proteinExistence type="inferred from homology"/>
<feature type="domain" description="Sugar-binding" evidence="5">
    <location>
        <begin position="90"/>
        <end position="337"/>
    </location>
</feature>
<sequence length="339" mass="37259">MKSLVDIQKKLLPDLLSVMQKRYEILRHIRLTQPIGRRSLALTTNMTERVLRSEVDFLKSQNLLDMTTAGMSLTNEGHELLVELDDLMKEVTGLKVLEEKLQAKLQVKKVIVVSGDSDTSEYVKQEMGRAAVMYLKTCIQPSSVIAVTGGTTLASVASMMTPETKHSNLLFVPARGGLGEQVENQANTICAKMAEKAMGTYRLLHVPDEVSDEAYHSLVEEPAVREVLQLIRSASIVIHGIGDAKTMAERRKTKQETLAKIIDQKAVAEAFGYYFNKEGDVVHKVKTIGIQLDDLMNPMNVIAVAGGSSKAKAIQAFVKQGHDTVLITDEAVATELIKG</sequence>
<evidence type="ECO:0000256" key="2">
    <source>
        <dbReference type="ARBA" id="ARBA00023015"/>
    </source>
</evidence>
<dbReference type="Pfam" id="PF21715">
    <property type="entry name" value="CggR_N"/>
    <property type="match status" value="1"/>
</dbReference>
<evidence type="ECO:0000259" key="6">
    <source>
        <dbReference type="Pfam" id="PF21715"/>
    </source>
</evidence>
<evidence type="ECO:0000313" key="7">
    <source>
        <dbReference type="EMBL" id="MFD1739397.1"/>
    </source>
</evidence>
<reference evidence="8" key="1">
    <citation type="journal article" date="2019" name="Int. J. Syst. Evol. Microbiol.">
        <title>The Global Catalogue of Microorganisms (GCM) 10K type strain sequencing project: providing services to taxonomists for standard genome sequencing and annotation.</title>
        <authorList>
            <consortium name="The Broad Institute Genomics Platform"/>
            <consortium name="The Broad Institute Genome Sequencing Center for Infectious Disease"/>
            <person name="Wu L."/>
            <person name="Ma J."/>
        </authorList>
    </citation>
    <scope>NUCLEOTIDE SEQUENCE [LARGE SCALE GENOMIC DNA]</scope>
    <source>
        <strain evidence="8">CCUG 49339</strain>
    </source>
</reference>
<comment type="similarity">
    <text evidence="1">Belongs to the SorC transcriptional regulatory family.</text>
</comment>
<keyword evidence="4" id="KW-0804">Transcription</keyword>
<keyword evidence="2" id="KW-0805">Transcription regulation</keyword>
<keyword evidence="3" id="KW-0238">DNA-binding</keyword>
<keyword evidence="8" id="KW-1185">Reference proteome</keyword>
<dbReference type="InterPro" id="IPR036388">
    <property type="entry name" value="WH-like_DNA-bd_sf"/>
</dbReference>
<dbReference type="InterPro" id="IPR037171">
    <property type="entry name" value="NagB/RpiA_transferase-like"/>
</dbReference>
<dbReference type="Pfam" id="PF04198">
    <property type="entry name" value="Sugar-bind"/>
    <property type="match status" value="1"/>
</dbReference>
<protein>
    <submittedName>
        <fullName evidence="7">Sugar-binding transcriptional regulator</fullName>
    </submittedName>
</protein>
<name>A0ABW4LW68_9BACI</name>
<evidence type="ECO:0000256" key="4">
    <source>
        <dbReference type="ARBA" id="ARBA00023163"/>
    </source>
</evidence>
<dbReference type="SUPFAM" id="SSF100950">
    <property type="entry name" value="NagB/RpiA/CoA transferase-like"/>
    <property type="match status" value="1"/>
</dbReference>
<dbReference type="RefSeq" id="WP_377930628.1">
    <property type="nucleotide sequence ID" value="NZ_JBHUEM010000054.1"/>
</dbReference>
<organism evidence="7 8">
    <name type="scientific">Bacillus salitolerans</name>
    <dbReference type="NCBI Taxonomy" id="1437434"/>
    <lineage>
        <taxon>Bacteria</taxon>
        <taxon>Bacillati</taxon>
        <taxon>Bacillota</taxon>
        <taxon>Bacilli</taxon>
        <taxon>Bacillales</taxon>
        <taxon>Bacillaceae</taxon>
        <taxon>Bacillus</taxon>
    </lineage>
</organism>
<evidence type="ECO:0000256" key="3">
    <source>
        <dbReference type="ARBA" id="ARBA00023125"/>
    </source>
</evidence>
<dbReference type="SUPFAM" id="SSF46785">
    <property type="entry name" value="Winged helix' DNA-binding domain"/>
    <property type="match status" value="1"/>
</dbReference>
<accession>A0ABW4LW68</accession>
<dbReference type="PANTHER" id="PTHR34294">
    <property type="entry name" value="TRANSCRIPTIONAL REGULATOR-RELATED"/>
    <property type="match status" value="1"/>
</dbReference>
<dbReference type="EMBL" id="JBHUEM010000054">
    <property type="protein sequence ID" value="MFD1739397.1"/>
    <property type="molecule type" value="Genomic_DNA"/>
</dbReference>
<dbReference type="InterPro" id="IPR048715">
    <property type="entry name" value="CggR_N"/>
</dbReference>
<gene>
    <name evidence="7" type="ORF">ACFSCX_23220</name>
</gene>
<dbReference type="PANTHER" id="PTHR34294:SF5">
    <property type="entry name" value="CENTRAL GLYCOLYTIC GENES REGULATOR"/>
    <property type="match status" value="1"/>
</dbReference>
<feature type="domain" description="CggR N-terminal DNA binding" evidence="6">
    <location>
        <begin position="18"/>
        <end position="88"/>
    </location>
</feature>
<dbReference type="InterPro" id="IPR007324">
    <property type="entry name" value="Sugar-bd_dom_put"/>
</dbReference>
<evidence type="ECO:0000259" key="5">
    <source>
        <dbReference type="Pfam" id="PF04198"/>
    </source>
</evidence>
<dbReference type="Gene3D" id="1.10.10.10">
    <property type="entry name" value="Winged helix-like DNA-binding domain superfamily/Winged helix DNA-binding domain"/>
    <property type="match status" value="1"/>
</dbReference>
<dbReference type="InterPro" id="IPR051054">
    <property type="entry name" value="SorC_transcr_regulators"/>
</dbReference>
<dbReference type="Gene3D" id="3.40.50.1360">
    <property type="match status" value="1"/>
</dbReference>
<dbReference type="Proteomes" id="UP001597214">
    <property type="component" value="Unassembled WGS sequence"/>
</dbReference>